<dbReference type="EMBL" id="QPIE01000004">
    <property type="protein sequence ID" value="RCU43089.1"/>
    <property type="molecule type" value="Genomic_DNA"/>
</dbReference>
<dbReference type="AlphaFoldDB" id="A0A368N1E9"/>
<evidence type="ECO:0000313" key="5">
    <source>
        <dbReference type="Proteomes" id="UP000252172"/>
    </source>
</evidence>
<dbReference type="PROSITE" id="PS51257">
    <property type="entry name" value="PROKAR_LIPOPROTEIN"/>
    <property type="match status" value="1"/>
</dbReference>
<keyword evidence="2" id="KW-0479">Metal-binding</keyword>
<evidence type="ECO:0000256" key="1">
    <source>
        <dbReference type="ARBA" id="ARBA00004196"/>
    </source>
</evidence>
<sequence>MKTYKQLGLAALAAVTIVACKPKGTETAVSGDAAQKVYVAPGKLDEVYNFVSGGFSGQVSVVGLPSGRTIKVLPVFSQHPENGYGYSEETKPMLETSHGFIPWDDQHHLSLSQTNGEIDGRWLFANANNTPRVARLDLKTFKTVEIIEIPNSAGNHSSPFLTENTEYVVAGTRFAVPADGQDDVPIESFKQNFKGYLSFIGINKDSGEMDITFQIEAPGFNFDLSHAGKGKSHGWFFFSCYNSEQANTLLEVNASQNEKDFIMAVNWKKAEEYLKAGKGKKMAVEYAHNKWDEEKHMATSTIKKEVMVLSAEELKDICYLIPCPKSPHGCDVDPTGEYIVGSGKLAALIPVFSFDKIQKAIANKDFAGEFDGIPIIKYESALHGEVQKPGLGPLHTEFDGKGNAYTSHFVSSEVVKWNIETLEVLDRQPTFYSVGHLMVVGGDSSKPYGKYLVAYNKITKDRYIPVGPELPHSAQLFDISGDKMKLLLDFPTHGEPHYAQAGPAELFMKDQVKFYKIDENKHPYVTKGENESKVVRDGNKVHVYMTSIRSHFAPDNIEGIRVGDEVYFHVTNLEQDWDVPHGFAIKGAQNAELLIMPGETATLRWDPKKPGMYPMYCTDFCSALHQEMQGYVRVSPAGSNVPLTYHLNNKKDNAQGPVKQGEVK</sequence>
<dbReference type="InterPro" id="IPR034205">
    <property type="entry name" value="N2OR_C"/>
</dbReference>
<organism evidence="4 5">
    <name type="scientific">Chryseobacterium lacus</name>
    <dbReference type="NCBI Taxonomy" id="2058346"/>
    <lineage>
        <taxon>Bacteria</taxon>
        <taxon>Pseudomonadati</taxon>
        <taxon>Bacteroidota</taxon>
        <taxon>Flavobacteriia</taxon>
        <taxon>Flavobacteriales</taxon>
        <taxon>Weeksellaceae</taxon>
        <taxon>Chryseobacterium group</taxon>
        <taxon>Chryseobacterium</taxon>
    </lineage>
</organism>
<dbReference type="InterPro" id="IPR008972">
    <property type="entry name" value="Cupredoxin"/>
</dbReference>
<dbReference type="SUPFAM" id="SSF50974">
    <property type="entry name" value="Nitrous oxide reductase, N-terminal domain"/>
    <property type="match status" value="1"/>
</dbReference>
<name>A0A368N1E9_9FLAO</name>
<dbReference type="Proteomes" id="UP000252172">
    <property type="component" value="Unassembled WGS sequence"/>
</dbReference>
<evidence type="ECO:0000256" key="2">
    <source>
        <dbReference type="ARBA" id="ARBA00022723"/>
    </source>
</evidence>
<keyword evidence="3" id="KW-0186">Copper</keyword>
<dbReference type="Gene3D" id="2.130.10.10">
    <property type="entry name" value="YVTN repeat-like/Quinoprotein amine dehydrogenase"/>
    <property type="match status" value="1"/>
</dbReference>
<dbReference type="PANTHER" id="PTHR42838:SF2">
    <property type="entry name" value="NITROUS-OXIDE REDUCTASE"/>
    <property type="match status" value="1"/>
</dbReference>
<keyword evidence="5" id="KW-1185">Reference proteome</keyword>
<dbReference type="OrthoDB" id="9759695at2"/>
<dbReference type="NCBIfam" id="TIGR04246">
    <property type="entry name" value="nitrous_NosZ_Gp"/>
    <property type="match status" value="1"/>
</dbReference>
<dbReference type="InterPro" id="IPR051403">
    <property type="entry name" value="NosZ/Cyto_c_oxidase_sub2"/>
</dbReference>
<dbReference type="InterPro" id="IPR026468">
    <property type="entry name" value="Nitrous_oxide_Rdtase_Sec-dep"/>
</dbReference>
<dbReference type="InterPro" id="IPR011045">
    <property type="entry name" value="N2O_reductase_N"/>
</dbReference>
<protein>
    <submittedName>
        <fullName evidence="4">Sec-dependent nitrous-oxide reductase</fullName>
        <ecNumber evidence="4">1.7.2.4</ecNumber>
    </submittedName>
</protein>
<dbReference type="Pfam" id="PF18764">
    <property type="entry name" value="nos_propeller"/>
    <property type="match status" value="1"/>
</dbReference>
<dbReference type="InterPro" id="IPR041114">
    <property type="entry name" value="Nos_propeller"/>
</dbReference>
<dbReference type="EC" id="1.7.2.4" evidence="4"/>
<gene>
    <name evidence="4" type="primary">nosZ</name>
    <name evidence="4" type="ORF">DQ356_06560</name>
</gene>
<dbReference type="PROSITE" id="PS00078">
    <property type="entry name" value="COX2"/>
    <property type="match status" value="1"/>
</dbReference>
<dbReference type="GO" id="GO:0005507">
    <property type="term" value="F:copper ion binding"/>
    <property type="evidence" value="ECO:0007669"/>
    <property type="project" value="InterPro"/>
</dbReference>
<keyword evidence="4" id="KW-0560">Oxidoreductase</keyword>
<dbReference type="Gene3D" id="2.60.40.420">
    <property type="entry name" value="Cupredoxins - blue copper proteins"/>
    <property type="match status" value="1"/>
</dbReference>
<dbReference type="InterPro" id="IPR015943">
    <property type="entry name" value="WD40/YVTN_repeat-like_dom_sf"/>
</dbReference>
<evidence type="ECO:0000313" key="4">
    <source>
        <dbReference type="EMBL" id="RCU43089.1"/>
    </source>
</evidence>
<dbReference type="GO" id="GO:0030313">
    <property type="term" value="C:cell envelope"/>
    <property type="evidence" value="ECO:0007669"/>
    <property type="project" value="UniProtKB-SubCell"/>
</dbReference>
<dbReference type="GO" id="GO:0050304">
    <property type="term" value="F:nitrous-oxide reductase activity"/>
    <property type="evidence" value="ECO:0007669"/>
    <property type="project" value="UniProtKB-EC"/>
</dbReference>
<dbReference type="PANTHER" id="PTHR42838">
    <property type="entry name" value="CYTOCHROME C OXIDASE SUBUNIT II"/>
    <property type="match status" value="1"/>
</dbReference>
<proteinExistence type="predicted"/>
<dbReference type="CDD" id="cd04223">
    <property type="entry name" value="N2OR_C"/>
    <property type="match status" value="1"/>
</dbReference>
<accession>A0A368N1E9</accession>
<dbReference type="RefSeq" id="WP_114303676.1">
    <property type="nucleotide sequence ID" value="NZ_QPIE01000004.1"/>
</dbReference>
<evidence type="ECO:0000256" key="3">
    <source>
        <dbReference type="ARBA" id="ARBA00023008"/>
    </source>
</evidence>
<reference evidence="4 5" key="1">
    <citation type="submission" date="2018-07" db="EMBL/GenBank/DDBJ databases">
        <title>Chryseobacterium lacus sp. nov., isolated from lake water.</title>
        <authorList>
            <person name="Li C.-M."/>
        </authorList>
    </citation>
    <scope>NUCLEOTIDE SEQUENCE [LARGE SCALE GENOMIC DNA]</scope>
    <source>
        <strain evidence="4 5">YLOS41</strain>
    </source>
</reference>
<dbReference type="InterPro" id="IPR001505">
    <property type="entry name" value="Copper_CuA"/>
</dbReference>
<comment type="caution">
    <text evidence="4">The sequence shown here is derived from an EMBL/GenBank/DDBJ whole genome shotgun (WGS) entry which is preliminary data.</text>
</comment>
<comment type="subcellular location">
    <subcellularLocation>
        <location evidence="1">Cell envelope</location>
    </subcellularLocation>
</comment>
<dbReference type="SUPFAM" id="SSF49503">
    <property type="entry name" value="Cupredoxins"/>
    <property type="match status" value="1"/>
</dbReference>